<protein>
    <recommendedName>
        <fullName evidence="7">G-protein coupled receptors family 3 profile domain-containing protein</fullName>
    </recommendedName>
</protein>
<feature type="transmembrane region" description="Helical" evidence="6">
    <location>
        <begin position="866"/>
        <end position="889"/>
    </location>
</feature>
<evidence type="ECO:0000256" key="5">
    <source>
        <dbReference type="ARBA" id="ARBA00023180"/>
    </source>
</evidence>
<feature type="transmembrane region" description="Helical" evidence="6">
    <location>
        <begin position="800"/>
        <end position="818"/>
    </location>
</feature>
<dbReference type="Proteomes" id="UP000030764">
    <property type="component" value="Unassembled WGS sequence"/>
</dbReference>
<feature type="transmembrane region" description="Helical" evidence="6">
    <location>
        <begin position="766"/>
        <end position="788"/>
    </location>
</feature>
<keyword evidence="3 6" id="KW-1133">Transmembrane helix</keyword>
<gene>
    <name evidence="8" type="ORF">M513_10517</name>
</gene>
<feature type="transmembrane region" description="Helical" evidence="6">
    <location>
        <begin position="958"/>
        <end position="983"/>
    </location>
</feature>
<keyword evidence="5" id="KW-0325">Glycoprotein</keyword>
<feature type="non-terminal residue" evidence="8">
    <location>
        <position position="1076"/>
    </location>
</feature>
<evidence type="ECO:0000256" key="1">
    <source>
        <dbReference type="ARBA" id="ARBA00004141"/>
    </source>
</evidence>
<organism evidence="8 9">
    <name type="scientific">Trichuris suis</name>
    <name type="common">pig whipworm</name>
    <dbReference type="NCBI Taxonomy" id="68888"/>
    <lineage>
        <taxon>Eukaryota</taxon>
        <taxon>Metazoa</taxon>
        <taxon>Ecdysozoa</taxon>
        <taxon>Nematoda</taxon>
        <taxon>Enoplea</taxon>
        <taxon>Dorylaimia</taxon>
        <taxon>Trichinellida</taxon>
        <taxon>Trichuridae</taxon>
        <taxon>Trichuris</taxon>
    </lineage>
</organism>
<evidence type="ECO:0000313" key="9">
    <source>
        <dbReference type="Proteomes" id="UP000030764"/>
    </source>
</evidence>
<feature type="domain" description="G-protein coupled receptors family 3 profile" evidence="7">
    <location>
        <begin position="801"/>
        <end position="1005"/>
    </location>
</feature>
<evidence type="ECO:0000256" key="4">
    <source>
        <dbReference type="ARBA" id="ARBA00023136"/>
    </source>
</evidence>
<accession>A0A085LUD7</accession>
<evidence type="ECO:0000259" key="7">
    <source>
        <dbReference type="PROSITE" id="PS50259"/>
    </source>
</evidence>
<feature type="transmembrane region" description="Helical" evidence="6">
    <location>
        <begin position="926"/>
        <end position="946"/>
    </location>
</feature>
<dbReference type="InterPro" id="IPR028082">
    <property type="entry name" value="Peripla_BP_I"/>
</dbReference>
<dbReference type="InterPro" id="IPR050726">
    <property type="entry name" value="mGluR"/>
</dbReference>
<sequence>MVTDLVMKKRSRLQLVICGDMRLRVYLLGAERRLLALRSQSEANGESLGSTVREPRFVSCDEQLDTVDDVWWPEYLLSFGEPVAQNVKLLRIINSVYAIGHSLRLTVKTQCDQCTDVQLLPSFRSTFWQHLQAAKFTDESNRIFEFKDGRLANENIFISFLVKSLDIMQWVEVGRIENGRINTTFTEIPPFKDFSALNYLKSLKSSCIDHHVCNACFPKMQRIQAEQSVSCPREVTVTTAATLVKPTFARYFQCINSLEQLLKSSSVHPNLETGPQIQTLIYSKDEVYILAIFSATLFDGAACGRMDGNRLFKQLSSLLYTIGVMNKKLNGQGEVGLLIVDAFDAEAGSTQLQYVVSNGSQQIIAALNVGFPIHHRMAELAEVFEFPLITVYPIPLVEPENQWDIGLGIEAHRYAVLLCKMLKDLVLFDVNIFHETNELFFNILAAFRLCLAKNGANIHRTVALRERATDQKISDEIQVLSLSPWNVVILLLGPSNLCSVYRVMGRVELVSTPLTFIGIGFEEYLLNIWPDHEGSQLNHTWITIESHVGLDIKFVNYMASLTLNNHEPIPTLWFEAFWETQFSCTITVKNESRNGFTACTGYESLHPLMFEDRGPEGFLAFSISLLYMAIHLFSREVCHITDESPKRMFNCFKHRDHQKWLTAVQNTDPVNAIEALLNLTVNTSYSTVLIRRLVLLNGLYTFETIASSHEDVRLYSFTTHDACLFDEDDHYLGIHGDACVKNFNYSVGILRGYYEVPMVQNGWIEITTALAGIGMTVCLMAGIGYLIWHSADSISMVYNCVILVGLFMVYLSSLAFVFEPSEVTCTARVFCSGIAWVIVFAPMLLKVALSQLGIDAGKSGSLKVPPCYVVLFTFALGIIQGIIIVHWAIFNKVTLVPKTYTFVHSSMSNGVWRCAEVGKLSFDMTLVLTFFYPMLLVLLTVLFGLSGNKQKQYLGNNFILSASVVTMTNWLLLACLTMTLPYWLRDLSVAIGLIGNATAVFICLFFNVCWCRAKRTKGNYDMSTEGRLSAGTEVHTVDMTTYGSPRRSEIFNDQTFVSNSRIGSKDCPNASYCFNG</sequence>
<name>A0A085LUD7_9BILA</name>
<feature type="transmembrane region" description="Helical" evidence="6">
    <location>
        <begin position="833"/>
        <end position="854"/>
    </location>
</feature>
<keyword evidence="2 6" id="KW-0812">Transmembrane</keyword>
<dbReference type="PROSITE" id="PS50259">
    <property type="entry name" value="G_PROTEIN_RECEP_F3_4"/>
    <property type="match status" value="1"/>
</dbReference>
<evidence type="ECO:0000256" key="6">
    <source>
        <dbReference type="SAM" id="Phobius"/>
    </source>
</evidence>
<evidence type="ECO:0000313" key="8">
    <source>
        <dbReference type="EMBL" id="KFD48583.1"/>
    </source>
</evidence>
<feature type="transmembrane region" description="Helical" evidence="6">
    <location>
        <begin position="989"/>
        <end position="1010"/>
    </location>
</feature>
<dbReference type="GO" id="GO:0016020">
    <property type="term" value="C:membrane"/>
    <property type="evidence" value="ECO:0007669"/>
    <property type="project" value="UniProtKB-SubCell"/>
</dbReference>
<dbReference type="Gene3D" id="3.40.50.2300">
    <property type="match status" value="2"/>
</dbReference>
<dbReference type="AlphaFoldDB" id="A0A085LUD7"/>
<dbReference type="Pfam" id="PF00003">
    <property type="entry name" value="7tm_3"/>
    <property type="match status" value="1"/>
</dbReference>
<evidence type="ECO:0000256" key="2">
    <source>
        <dbReference type="ARBA" id="ARBA00022692"/>
    </source>
</evidence>
<keyword evidence="4 6" id="KW-0472">Membrane</keyword>
<dbReference type="InterPro" id="IPR017978">
    <property type="entry name" value="GPCR_3_C"/>
</dbReference>
<evidence type="ECO:0000256" key="3">
    <source>
        <dbReference type="ARBA" id="ARBA00022989"/>
    </source>
</evidence>
<dbReference type="EMBL" id="KL363289">
    <property type="protein sequence ID" value="KFD48583.1"/>
    <property type="molecule type" value="Genomic_DNA"/>
</dbReference>
<dbReference type="SUPFAM" id="SSF53822">
    <property type="entry name" value="Periplasmic binding protein-like I"/>
    <property type="match status" value="1"/>
</dbReference>
<dbReference type="GO" id="GO:0004930">
    <property type="term" value="F:G protein-coupled receptor activity"/>
    <property type="evidence" value="ECO:0007669"/>
    <property type="project" value="InterPro"/>
</dbReference>
<dbReference type="PANTHER" id="PTHR24060">
    <property type="entry name" value="METABOTROPIC GLUTAMATE RECEPTOR"/>
    <property type="match status" value="1"/>
</dbReference>
<reference evidence="8 9" key="1">
    <citation type="journal article" date="2014" name="Nat. Genet.">
        <title>Genome and transcriptome of the porcine whipworm Trichuris suis.</title>
        <authorList>
            <person name="Jex A.R."/>
            <person name="Nejsum P."/>
            <person name="Schwarz E.M."/>
            <person name="Hu L."/>
            <person name="Young N.D."/>
            <person name="Hall R.S."/>
            <person name="Korhonen P.K."/>
            <person name="Liao S."/>
            <person name="Thamsborg S."/>
            <person name="Xia J."/>
            <person name="Xu P."/>
            <person name="Wang S."/>
            <person name="Scheerlinck J.P."/>
            <person name="Hofmann A."/>
            <person name="Sternberg P.W."/>
            <person name="Wang J."/>
            <person name="Gasser R.B."/>
        </authorList>
    </citation>
    <scope>NUCLEOTIDE SEQUENCE [LARGE SCALE GENOMIC DNA]</scope>
    <source>
        <strain evidence="8">DCEP-RM93M</strain>
    </source>
</reference>
<keyword evidence="9" id="KW-1185">Reference proteome</keyword>
<proteinExistence type="predicted"/>
<comment type="subcellular location">
    <subcellularLocation>
        <location evidence="1">Membrane</location>
        <topology evidence="1">Multi-pass membrane protein</topology>
    </subcellularLocation>
</comment>